<dbReference type="GO" id="GO:0000166">
    <property type="term" value="F:nucleotide binding"/>
    <property type="evidence" value="ECO:0007669"/>
    <property type="project" value="InterPro"/>
</dbReference>
<dbReference type="InterPro" id="IPR008354">
    <property type="entry name" value="Glc-Fru_OxRdtase_bac"/>
</dbReference>
<dbReference type="InterPro" id="IPR036291">
    <property type="entry name" value="NAD(P)-bd_dom_sf"/>
</dbReference>
<dbReference type="NCBIfam" id="TIGR01409">
    <property type="entry name" value="TAT_signal_seq"/>
    <property type="match status" value="1"/>
</dbReference>
<dbReference type="Proteomes" id="UP000466586">
    <property type="component" value="Unassembled WGS sequence"/>
</dbReference>
<dbReference type="EMBL" id="WVHT01000001">
    <property type="protein sequence ID" value="MXV50035.1"/>
    <property type="molecule type" value="Genomic_DNA"/>
</dbReference>
<protein>
    <submittedName>
        <fullName evidence="4">Gfo/Idh/MocA family oxidoreductase</fullName>
    </submittedName>
</protein>
<sequence length="370" mass="40776">MKSNDNTRRSFIKNISVGVGAAALAPNLSFLEACASTVENKKLGIALIGLGGYAGGQLAPALQKTKNCYLAGIVTGTPSKEATWSQQYNIPQKNIYNYGNFDEIAKNKDIDIVYIVLPVSMHKEFTIRGAKAGKHVICEKPMALNAADCQLMIDACKKADRMLSIGYRLHFEPYNMEMMRLGQKQVFGKVQTIEAENGFVYGGDPNAWRLKKALSGGGALMDMGVYAIQGARYVTGEEPLYVTARQEKTKPELFKDVDETIFWKLEFPSGAVSNGKSSYNNNWGRLEAKAQNGKFWLEPAYAYGGQAGGTSKGEFNFPHIVQQAAQMDDFAQCVLNKKQTRVPGEEGMKDMKVVDAIYRSLQSGKREKIV</sequence>
<evidence type="ECO:0000256" key="1">
    <source>
        <dbReference type="ARBA" id="ARBA00023002"/>
    </source>
</evidence>
<dbReference type="GO" id="GO:0016491">
    <property type="term" value="F:oxidoreductase activity"/>
    <property type="evidence" value="ECO:0007669"/>
    <property type="project" value="UniProtKB-KW"/>
</dbReference>
<keyword evidence="1" id="KW-0560">Oxidoreductase</keyword>
<dbReference type="PANTHER" id="PTHR43818">
    <property type="entry name" value="BCDNA.GH03377"/>
    <property type="match status" value="1"/>
</dbReference>
<keyword evidence="5" id="KW-1185">Reference proteome</keyword>
<feature type="domain" description="Gfo/Idh/MocA-like oxidoreductase N-terminal" evidence="2">
    <location>
        <begin position="44"/>
        <end position="167"/>
    </location>
</feature>
<evidence type="ECO:0000259" key="2">
    <source>
        <dbReference type="Pfam" id="PF01408"/>
    </source>
</evidence>
<comment type="caution">
    <text evidence="4">The sequence shown here is derived from an EMBL/GenBank/DDBJ whole genome shotgun (WGS) entry which is preliminary data.</text>
</comment>
<dbReference type="Gene3D" id="3.30.360.10">
    <property type="entry name" value="Dihydrodipicolinate Reductase, domain 2"/>
    <property type="match status" value="1"/>
</dbReference>
<organism evidence="4 5">
    <name type="scientific">Hufsiella arboris</name>
    <dbReference type="NCBI Taxonomy" id="2695275"/>
    <lineage>
        <taxon>Bacteria</taxon>
        <taxon>Pseudomonadati</taxon>
        <taxon>Bacteroidota</taxon>
        <taxon>Sphingobacteriia</taxon>
        <taxon>Sphingobacteriales</taxon>
        <taxon>Sphingobacteriaceae</taxon>
        <taxon>Hufsiella</taxon>
    </lineage>
</organism>
<dbReference type="Pfam" id="PF22725">
    <property type="entry name" value="GFO_IDH_MocA_C3"/>
    <property type="match status" value="1"/>
</dbReference>
<proteinExistence type="predicted"/>
<dbReference type="InterPro" id="IPR055170">
    <property type="entry name" value="GFO_IDH_MocA-like_dom"/>
</dbReference>
<evidence type="ECO:0000313" key="5">
    <source>
        <dbReference type="Proteomes" id="UP000466586"/>
    </source>
</evidence>
<dbReference type="PROSITE" id="PS51318">
    <property type="entry name" value="TAT"/>
    <property type="match status" value="1"/>
</dbReference>
<reference evidence="4 5" key="1">
    <citation type="submission" date="2019-11" db="EMBL/GenBank/DDBJ databases">
        <title>Pedobacter sp. HMF7647 Genome sequencing and assembly.</title>
        <authorList>
            <person name="Kang H."/>
            <person name="Kim H."/>
            <person name="Joh K."/>
        </authorList>
    </citation>
    <scope>NUCLEOTIDE SEQUENCE [LARGE SCALE GENOMIC DNA]</scope>
    <source>
        <strain evidence="4 5">HMF7647</strain>
    </source>
</reference>
<gene>
    <name evidence="4" type="ORF">GS399_03555</name>
</gene>
<dbReference type="SUPFAM" id="SSF55347">
    <property type="entry name" value="Glyceraldehyde-3-phosphate dehydrogenase-like, C-terminal domain"/>
    <property type="match status" value="1"/>
</dbReference>
<dbReference type="AlphaFoldDB" id="A0A7K1Y635"/>
<dbReference type="InterPro" id="IPR006311">
    <property type="entry name" value="TAT_signal"/>
</dbReference>
<dbReference type="PRINTS" id="PR01775">
    <property type="entry name" value="GLFROXRDTASE"/>
</dbReference>
<dbReference type="Gene3D" id="3.40.50.720">
    <property type="entry name" value="NAD(P)-binding Rossmann-like Domain"/>
    <property type="match status" value="1"/>
</dbReference>
<dbReference type="InterPro" id="IPR050463">
    <property type="entry name" value="Gfo/Idh/MocA_oxidrdct_glycsds"/>
</dbReference>
<dbReference type="InterPro" id="IPR019546">
    <property type="entry name" value="TAT_signal_bac_arc"/>
</dbReference>
<dbReference type="SUPFAM" id="SSF51735">
    <property type="entry name" value="NAD(P)-binding Rossmann-fold domains"/>
    <property type="match status" value="1"/>
</dbReference>
<feature type="domain" description="GFO/IDH/MocA-like oxidoreductase" evidence="3">
    <location>
        <begin position="180"/>
        <end position="284"/>
    </location>
</feature>
<dbReference type="InterPro" id="IPR000683">
    <property type="entry name" value="Gfo/Idh/MocA-like_OxRdtase_N"/>
</dbReference>
<dbReference type="RefSeq" id="WP_160843192.1">
    <property type="nucleotide sequence ID" value="NZ_WVHT01000001.1"/>
</dbReference>
<evidence type="ECO:0000259" key="3">
    <source>
        <dbReference type="Pfam" id="PF22725"/>
    </source>
</evidence>
<name>A0A7K1Y635_9SPHI</name>
<dbReference type="PANTHER" id="PTHR43818:SF11">
    <property type="entry name" value="BCDNA.GH03377"/>
    <property type="match status" value="1"/>
</dbReference>
<accession>A0A7K1Y635</accession>
<dbReference type="Pfam" id="PF01408">
    <property type="entry name" value="GFO_IDH_MocA"/>
    <property type="match status" value="1"/>
</dbReference>
<evidence type="ECO:0000313" key="4">
    <source>
        <dbReference type="EMBL" id="MXV50035.1"/>
    </source>
</evidence>